<dbReference type="EMBL" id="ML987197">
    <property type="protein sequence ID" value="KAF2247763.1"/>
    <property type="molecule type" value="Genomic_DNA"/>
</dbReference>
<keyword evidence="2" id="KW-1185">Reference proteome</keyword>
<reference evidence="1" key="1">
    <citation type="journal article" date="2020" name="Stud. Mycol.">
        <title>101 Dothideomycetes genomes: a test case for predicting lifestyles and emergence of pathogens.</title>
        <authorList>
            <person name="Haridas S."/>
            <person name="Albert R."/>
            <person name="Binder M."/>
            <person name="Bloem J."/>
            <person name="Labutti K."/>
            <person name="Salamov A."/>
            <person name="Andreopoulos B."/>
            <person name="Baker S."/>
            <person name="Barry K."/>
            <person name="Bills G."/>
            <person name="Bluhm B."/>
            <person name="Cannon C."/>
            <person name="Castanera R."/>
            <person name="Culley D."/>
            <person name="Daum C."/>
            <person name="Ezra D."/>
            <person name="Gonzalez J."/>
            <person name="Henrissat B."/>
            <person name="Kuo A."/>
            <person name="Liang C."/>
            <person name="Lipzen A."/>
            <person name="Lutzoni F."/>
            <person name="Magnuson J."/>
            <person name="Mondo S."/>
            <person name="Nolan M."/>
            <person name="Ohm R."/>
            <person name="Pangilinan J."/>
            <person name="Park H.-J."/>
            <person name="Ramirez L."/>
            <person name="Alfaro M."/>
            <person name="Sun H."/>
            <person name="Tritt A."/>
            <person name="Yoshinaga Y."/>
            <person name="Zwiers L.-H."/>
            <person name="Turgeon B."/>
            <person name="Goodwin S."/>
            <person name="Spatafora J."/>
            <person name="Crous P."/>
            <person name="Grigoriev I."/>
        </authorList>
    </citation>
    <scope>NUCLEOTIDE SEQUENCE</scope>
    <source>
        <strain evidence="1">CBS 122368</strain>
    </source>
</reference>
<protein>
    <submittedName>
        <fullName evidence="1">Uncharacterized protein</fullName>
    </submittedName>
</protein>
<accession>A0A6A6IE35</accession>
<evidence type="ECO:0000313" key="1">
    <source>
        <dbReference type="EMBL" id="KAF2247763.1"/>
    </source>
</evidence>
<organism evidence="1 2">
    <name type="scientific">Trematosphaeria pertusa</name>
    <dbReference type="NCBI Taxonomy" id="390896"/>
    <lineage>
        <taxon>Eukaryota</taxon>
        <taxon>Fungi</taxon>
        <taxon>Dikarya</taxon>
        <taxon>Ascomycota</taxon>
        <taxon>Pezizomycotina</taxon>
        <taxon>Dothideomycetes</taxon>
        <taxon>Pleosporomycetidae</taxon>
        <taxon>Pleosporales</taxon>
        <taxon>Massarineae</taxon>
        <taxon>Trematosphaeriaceae</taxon>
        <taxon>Trematosphaeria</taxon>
    </lineage>
</organism>
<dbReference type="Proteomes" id="UP000800094">
    <property type="component" value="Unassembled WGS sequence"/>
</dbReference>
<name>A0A6A6IE35_9PLEO</name>
<proteinExistence type="predicted"/>
<sequence length="161" mass="18316">MTETAGLSVKLHNAIHVTAVDYQGHRHALVWGRQGAHASVPEHLRVYLGWSMRTRVYEMAQTRVGRGRKVIMSSGAGRIQEWRQMMVKNFSYIVIDLAIDVSVLQKNVRGVSVKPYNFNTEFRLQVFAAARRGSVVMWAKCQPKEFLALPELVVGHEQVRD</sequence>
<gene>
    <name evidence="1" type="ORF">BU26DRAFT_353232</name>
</gene>
<dbReference type="AlphaFoldDB" id="A0A6A6IE35"/>
<dbReference type="RefSeq" id="XP_033682767.1">
    <property type="nucleotide sequence ID" value="XM_033822496.1"/>
</dbReference>
<dbReference type="GeneID" id="54575826"/>
<evidence type="ECO:0000313" key="2">
    <source>
        <dbReference type="Proteomes" id="UP000800094"/>
    </source>
</evidence>